<dbReference type="InterPro" id="IPR013324">
    <property type="entry name" value="RNA_pol_sigma_r3/r4-like"/>
</dbReference>
<evidence type="ECO:0000259" key="8">
    <source>
        <dbReference type="Pfam" id="PF04545"/>
    </source>
</evidence>
<reference evidence="9 10" key="1">
    <citation type="submission" date="2020-08" db="EMBL/GenBank/DDBJ databases">
        <title>Genomic Encyclopedia of Type Strains, Phase IV (KMG-IV): sequencing the most valuable type-strain genomes for metagenomic binning, comparative biology and taxonomic classification.</title>
        <authorList>
            <person name="Goeker M."/>
        </authorList>
    </citation>
    <scope>NUCLEOTIDE SEQUENCE [LARGE SCALE GENOMIC DNA]</scope>
    <source>
        <strain evidence="9 10">DSM 101791</strain>
    </source>
</reference>
<keyword evidence="5" id="KW-0804">Transcription</keyword>
<evidence type="ECO:0000256" key="2">
    <source>
        <dbReference type="ARBA" id="ARBA00023015"/>
    </source>
</evidence>
<dbReference type="Gene3D" id="1.10.10.10">
    <property type="entry name" value="Winged helix-like DNA-binding domain superfamily/Winged helix DNA-binding domain"/>
    <property type="match status" value="1"/>
</dbReference>
<dbReference type="EMBL" id="JACHFN010000003">
    <property type="protein sequence ID" value="MBB5233630.1"/>
    <property type="molecule type" value="Genomic_DNA"/>
</dbReference>
<organism evidence="9 10">
    <name type="scientific">Deinococcus budaensis</name>
    <dbReference type="NCBI Taxonomy" id="1665626"/>
    <lineage>
        <taxon>Bacteria</taxon>
        <taxon>Thermotogati</taxon>
        <taxon>Deinococcota</taxon>
        <taxon>Deinococci</taxon>
        <taxon>Deinococcales</taxon>
        <taxon>Deinococcaceae</taxon>
        <taxon>Deinococcus</taxon>
    </lineage>
</organism>
<dbReference type="PANTHER" id="PTHR43133:SF46">
    <property type="entry name" value="RNA POLYMERASE SIGMA-70 FACTOR ECF SUBFAMILY"/>
    <property type="match status" value="1"/>
</dbReference>
<dbReference type="NCBIfam" id="TIGR02937">
    <property type="entry name" value="sigma70-ECF"/>
    <property type="match status" value="1"/>
</dbReference>
<evidence type="ECO:0000256" key="1">
    <source>
        <dbReference type="ARBA" id="ARBA00010641"/>
    </source>
</evidence>
<dbReference type="SUPFAM" id="SSF88946">
    <property type="entry name" value="Sigma2 domain of RNA polymerase sigma factors"/>
    <property type="match status" value="1"/>
</dbReference>
<keyword evidence="10" id="KW-1185">Reference proteome</keyword>
<dbReference type="Pfam" id="PF04545">
    <property type="entry name" value="Sigma70_r4"/>
    <property type="match status" value="1"/>
</dbReference>
<feature type="domain" description="RNA polymerase sigma-70 region 2" evidence="7">
    <location>
        <begin position="30"/>
        <end position="96"/>
    </location>
</feature>
<dbReference type="InterPro" id="IPR007627">
    <property type="entry name" value="RNA_pol_sigma70_r2"/>
</dbReference>
<dbReference type="SUPFAM" id="SSF88659">
    <property type="entry name" value="Sigma3 and sigma4 domains of RNA polymerase sigma factors"/>
    <property type="match status" value="1"/>
</dbReference>
<feature type="region of interest" description="Disordered" evidence="6">
    <location>
        <begin position="174"/>
        <end position="198"/>
    </location>
</feature>
<dbReference type="Proteomes" id="UP000525389">
    <property type="component" value="Unassembled WGS sequence"/>
</dbReference>
<dbReference type="CDD" id="cd06171">
    <property type="entry name" value="Sigma70_r4"/>
    <property type="match status" value="1"/>
</dbReference>
<keyword evidence="3" id="KW-0731">Sigma factor</keyword>
<comment type="similarity">
    <text evidence="1">Belongs to the sigma-70 factor family. ECF subfamily.</text>
</comment>
<accession>A0A7W8LPK3</accession>
<evidence type="ECO:0000256" key="6">
    <source>
        <dbReference type="SAM" id="MobiDB-lite"/>
    </source>
</evidence>
<evidence type="ECO:0000256" key="3">
    <source>
        <dbReference type="ARBA" id="ARBA00023082"/>
    </source>
</evidence>
<evidence type="ECO:0000313" key="10">
    <source>
        <dbReference type="Proteomes" id="UP000525389"/>
    </source>
</evidence>
<comment type="caution">
    <text evidence="9">The sequence shown here is derived from an EMBL/GenBank/DDBJ whole genome shotgun (WGS) entry which is preliminary data.</text>
</comment>
<feature type="domain" description="RNA polymerase sigma-70 region 4" evidence="8">
    <location>
        <begin position="124"/>
        <end position="172"/>
    </location>
</feature>
<proteinExistence type="inferred from homology"/>
<gene>
    <name evidence="9" type="ORF">HNQ09_001060</name>
</gene>
<dbReference type="InterPro" id="IPR014284">
    <property type="entry name" value="RNA_pol_sigma-70_dom"/>
</dbReference>
<feature type="compositionally biased region" description="Low complexity" evidence="6">
    <location>
        <begin position="174"/>
        <end position="184"/>
    </location>
</feature>
<evidence type="ECO:0000256" key="5">
    <source>
        <dbReference type="ARBA" id="ARBA00023163"/>
    </source>
</evidence>
<evidence type="ECO:0000259" key="7">
    <source>
        <dbReference type="Pfam" id="PF04542"/>
    </source>
</evidence>
<evidence type="ECO:0000256" key="4">
    <source>
        <dbReference type="ARBA" id="ARBA00023125"/>
    </source>
</evidence>
<dbReference type="InterPro" id="IPR013325">
    <property type="entry name" value="RNA_pol_sigma_r2"/>
</dbReference>
<dbReference type="InterPro" id="IPR036388">
    <property type="entry name" value="WH-like_DNA-bd_sf"/>
</dbReference>
<protein>
    <submittedName>
        <fullName evidence="9">RNA polymerase sigma-70 factor (ECF subfamily)</fullName>
    </submittedName>
</protein>
<dbReference type="InterPro" id="IPR039425">
    <property type="entry name" value="RNA_pol_sigma-70-like"/>
</dbReference>
<dbReference type="GO" id="GO:0003677">
    <property type="term" value="F:DNA binding"/>
    <property type="evidence" value="ECO:0007669"/>
    <property type="project" value="UniProtKB-KW"/>
</dbReference>
<dbReference type="GO" id="GO:0006352">
    <property type="term" value="P:DNA-templated transcription initiation"/>
    <property type="evidence" value="ECO:0007669"/>
    <property type="project" value="InterPro"/>
</dbReference>
<dbReference type="Gene3D" id="1.10.1740.10">
    <property type="match status" value="1"/>
</dbReference>
<dbReference type="InterPro" id="IPR007630">
    <property type="entry name" value="RNA_pol_sigma70_r4"/>
</dbReference>
<keyword evidence="4" id="KW-0238">DNA-binding</keyword>
<dbReference type="AlphaFoldDB" id="A0A7W8LPK3"/>
<dbReference type="RefSeq" id="WP_246363161.1">
    <property type="nucleotide sequence ID" value="NZ_JACHFN010000003.1"/>
</dbReference>
<evidence type="ECO:0000313" key="9">
    <source>
        <dbReference type="EMBL" id="MBB5233630.1"/>
    </source>
</evidence>
<dbReference type="GO" id="GO:0016987">
    <property type="term" value="F:sigma factor activity"/>
    <property type="evidence" value="ECO:0007669"/>
    <property type="project" value="UniProtKB-KW"/>
</dbReference>
<name>A0A7W8LPK3_9DEIO</name>
<dbReference type="Pfam" id="PF04542">
    <property type="entry name" value="Sigma70_r2"/>
    <property type="match status" value="1"/>
</dbReference>
<sequence>MTAASPPPDPTDETLIERMAQGQQDALLELHRRHSRLLYGLGYRMLRQREDVEGCVQDAFMNAWRHAARFDPSRARAKTWLVSIAHHRFLQQLRDRPATALELGDWDQPTPAADPTDRLLVGRALQVLDPAQRELIELAYYRGHSHAELAALTGLPLGTVKSRLRAALDRMRGALGTPTGTAPARPGPPDAPKGGEQP</sequence>
<keyword evidence="2" id="KW-0805">Transcription regulation</keyword>
<dbReference type="PANTHER" id="PTHR43133">
    <property type="entry name" value="RNA POLYMERASE ECF-TYPE SIGMA FACTO"/>
    <property type="match status" value="1"/>
</dbReference>